<evidence type="ECO:0000313" key="3">
    <source>
        <dbReference type="Proteomes" id="UP000617628"/>
    </source>
</evidence>
<dbReference type="Gene3D" id="3.10.450.50">
    <property type="match status" value="1"/>
</dbReference>
<evidence type="ECO:0000259" key="1">
    <source>
        <dbReference type="Pfam" id="PF12680"/>
    </source>
</evidence>
<dbReference type="InterPro" id="IPR037401">
    <property type="entry name" value="SnoaL-like"/>
</dbReference>
<dbReference type="RefSeq" id="WP_200356977.1">
    <property type="nucleotide sequence ID" value="NZ_JAENIL010000035.1"/>
</dbReference>
<name>A0A934S4A7_9BACT</name>
<accession>A0A934S4A7</accession>
<protein>
    <submittedName>
        <fullName evidence="2">Nuclear transport factor 2 family protein</fullName>
    </submittedName>
</protein>
<dbReference type="EMBL" id="JAENIL010000035">
    <property type="protein sequence ID" value="MBK1878763.1"/>
    <property type="molecule type" value="Genomic_DNA"/>
</dbReference>
<gene>
    <name evidence="2" type="ORF">JIN87_17915</name>
</gene>
<organism evidence="2 3">
    <name type="scientific">Pelagicoccus mobilis</name>
    <dbReference type="NCBI Taxonomy" id="415221"/>
    <lineage>
        <taxon>Bacteria</taxon>
        <taxon>Pseudomonadati</taxon>
        <taxon>Verrucomicrobiota</taxon>
        <taxon>Opitutia</taxon>
        <taxon>Puniceicoccales</taxon>
        <taxon>Pelagicoccaceae</taxon>
        <taxon>Pelagicoccus</taxon>
    </lineage>
</organism>
<dbReference type="SUPFAM" id="SSF54427">
    <property type="entry name" value="NTF2-like"/>
    <property type="match status" value="1"/>
</dbReference>
<dbReference type="Proteomes" id="UP000617628">
    <property type="component" value="Unassembled WGS sequence"/>
</dbReference>
<proteinExistence type="predicted"/>
<dbReference type="InterPro" id="IPR032710">
    <property type="entry name" value="NTF2-like_dom_sf"/>
</dbReference>
<reference evidence="2" key="1">
    <citation type="submission" date="2021-01" db="EMBL/GenBank/DDBJ databases">
        <title>Modified the classification status of verrucomicrobia.</title>
        <authorList>
            <person name="Feng X."/>
        </authorList>
    </citation>
    <scope>NUCLEOTIDE SEQUENCE</scope>
    <source>
        <strain evidence="2">KCTC 13126</strain>
    </source>
</reference>
<sequence>METLKVNFEKLRKSHWTAEESANAELITDFVQKLMNDHAFDYVRDHYSNSSYTQHNRNIPEGIEGLIGLLKDFTKQFPEYCYDVKQIIADGDRVIFHSHATMRKAHRGNDRKGLNIIDIWRIRDGEIVEHWDSLQALDGFMRFYSLMNGGKIRNSNGVF</sequence>
<dbReference type="Pfam" id="PF12680">
    <property type="entry name" value="SnoaL_2"/>
    <property type="match status" value="1"/>
</dbReference>
<dbReference type="AlphaFoldDB" id="A0A934S4A7"/>
<comment type="caution">
    <text evidence="2">The sequence shown here is derived from an EMBL/GenBank/DDBJ whole genome shotgun (WGS) entry which is preliminary data.</text>
</comment>
<keyword evidence="3" id="KW-1185">Reference proteome</keyword>
<feature type="domain" description="SnoaL-like" evidence="1">
    <location>
        <begin position="29"/>
        <end position="130"/>
    </location>
</feature>
<evidence type="ECO:0000313" key="2">
    <source>
        <dbReference type="EMBL" id="MBK1878763.1"/>
    </source>
</evidence>